<evidence type="ECO:0000313" key="1">
    <source>
        <dbReference type="EMBL" id="KNZ61377.1"/>
    </source>
</evidence>
<gene>
    <name evidence="1" type="ORF">VP01_1409g3</name>
</gene>
<organism evidence="1 2">
    <name type="scientific">Puccinia sorghi</name>
    <dbReference type="NCBI Taxonomy" id="27349"/>
    <lineage>
        <taxon>Eukaryota</taxon>
        <taxon>Fungi</taxon>
        <taxon>Dikarya</taxon>
        <taxon>Basidiomycota</taxon>
        <taxon>Pucciniomycotina</taxon>
        <taxon>Pucciniomycetes</taxon>
        <taxon>Pucciniales</taxon>
        <taxon>Pucciniaceae</taxon>
        <taxon>Puccinia</taxon>
    </lineage>
</organism>
<proteinExistence type="predicted"/>
<dbReference type="OrthoDB" id="10626065at2759"/>
<comment type="caution">
    <text evidence="1">The sequence shown here is derived from an EMBL/GenBank/DDBJ whole genome shotgun (WGS) entry which is preliminary data.</text>
</comment>
<keyword evidence="2" id="KW-1185">Reference proteome</keyword>
<dbReference type="Proteomes" id="UP000037035">
    <property type="component" value="Unassembled WGS sequence"/>
</dbReference>
<evidence type="ECO:0000313" key="2">
    <source>
        <dbReference type="Proteomes" id="UP000037035"/>
    </source>
</evidence>
<dbReference type="VEuPathDB" id="FungiDB:VP01_1409g3"/>
<sequence>MKFQHTYKQFIEKVASESNKRFAGPLMRDATRTGVPPIEWHIYLLQSRSLPKFRKASQCLITNQASFTIQNWDHSLNLGTPGIFD</sequence>
<name>A0A0L6VLE8_9BASI</name>
<accession>A0A0L6VLE8</accession>
<dbReference type="EMBL" id="LAVV01004554">
    <property type="protein sequence ID" value="KNZ61377.1"/>
    <property type="molecule type" value="Genomic_DNA"/>
</dbReference>
<reference evidence="1 2" key="1">
    <citation type="submission" date="2015-08" db="EMBL/GenBank/DDBJ databases">
        <title>Next Generation Sequencing and Analysis of the Genome of Puccinia sorghi L Schw, the Causal Agent of Maize Common Rust.</title>
        <authorList>
            <person name="Rochi L."/>
            <person name="Burguener G."/>
            <person name="Darino M."/>
            <person name="Turjanski A."/>
            <person name="Kreff E."/>
            <person name="Dieguez M.J."/>
            <person name="Sacco F."/>
        </authorList>
    </citation>
    <scope>NUCLEOTIDE SEQUENCE [LARGE SCALE GENOMIC DNA]</scope>
    <source>
        <strain evidence="1 2">RO10H11247</strain>
    </source>
</reference>
<dbReference type="AlphaFoldDB" id="A0A0L6VLE8"/>
<protein>
    <submittedName>
        <fullName evidence="1">Uncharacterized protein</fullName>
    </submittedName>
</protein>